<dbReference type="RefSeq" id="YP_009222717.1">
    <property type="nucleotide sequence ID" value="NC_029065.1"/>
</dbReference>
<sequence>MIYLKWFLLAILDLVLTLTVVVAAPIIALFTREQPYGKPEYTWGWLWGTYDNPPQGDEGYVAKRALFIGATAGLKGYVNRVMWMFRNPLYGFSKIMGIKYSPTYTITTTGNPDISDKYKVPGHMLTLLKDGDKLIGFEYYLVKPWSNTKDLRVRLGWKITTDKFQSKGFAPLVVTANPLDGYGND</sequence>
<dbReference type="Proteomes" id="UP000204441">
    <property type="component" value="Genome"/>
</dbReference>
<gene>
    <name evidence="1" type="ORF">VCM_00130</name>
</gene>
<dbReference type="OrthoDB" id="19509at10239"/>
<evidence type="ECO:0000313" key="2">
    <source>
        <dbReference type="Proteomes" id="UP000204441"/>
    </source>
</evidence>
<dbReference type="EMBL" id="LN887844">
    <property type="protein sequence ID" value="CUR44338.1"/>
    <property type="molecule type" value="Genomic_DNA"/>
</dbReference>
<proteinExistence type="predicted"/>
<keyword evidence="2" id="KW-1185">Reference proteome</keyword>
<name>A0A0S4L1M7_9CAUD</name>
<dbReference type="InterPro" id="IPR055762">
    <property type="entry name" value="DUF7338"/>
</dbReference>
<reference evidence="2" key="1">
    <citation type="submission" date="2015-10" db="EMBL/GenBank/DDBJ databases">
        <authorList>
            <person name="Millard A."/>
        </authorList>
    </citation>
    <scope>NUCLEOTIDE SEQUENCE [LARGE SCALE GENOMIC DNA]</scope>
</reference>
<dbReference type="Pfam" id="PF24027">
    <property type="entry name" value="DUF7338"/>
    <property type="match status" value="1"/>
</dbReference>
<dbReference type="KEGG" id="vg:26799098"/>
<accession>A0A0S4L1M7</accession>
<protein>
    <submittedName>
        <fullName evidence="1">Uncharacterized protein</fullName>
    </submittedName>
</protein>
<organism evidence="1 2">
    <name type="scientific">Pseudomonas phage VCM</name>
    <dbReference type="NCBI Taxonomy" id="1729937"/>
    <lineage>
        <taxon>Viruses</taxon>
        <taxon>Duplodnaviria</taxon>
        <taxon>Heunggongvirae</taxon>
        <taxon>Uroviricota</taxon>
        <taxon>Caudoviricetes</taxon>
        <taxon>Vandenendeviridae</taxon>
        <taxon>Gorskivirinae</taxon>
        <taxon>Kremarvirus</taxon>
        <taxon>Kremarvirus VCM</taxon>
        <taxon>Otagovirus VCM</taxon>
    </lineage>
</organism>
<dbReference type="GeneID" id="26799098"/>
<evidence type="ECO:0000313" key="1">
    <source>
        <dbReference type="EMBL" id="CUR44338.1"/>
    </source>
</evidence>